<keyword evidence="3" id="KW-0731">Sigma factor</keyword>
<feature type="domain" description="RNA polymerase sigma-70 ECF-like HTH" evidence="6">
    <location>
        <begin position="12"/>
        <end position="206"/>
    </location>
</feature>
<keyword evidence="8" id="KW-1185">Reference proteome</keyword>
<dbReference type="PANTHER" id="PTHR43133:SF8">
    <property type="entry name" value="RNA POLYMERASE SIGMA FACTOR HI_1459-RELATED"/>
    <property type="match status" value="1"/>
</dbReference>
<organism evidence="7 8">
    <name type="scientific">Stieleria bergensis</name>
    <dbReference type="NCBI Taxonomy" id="2528025"/>
    <lineage>
        <taxon>Bacteria</taxon>
        <taxon>Pseudomonadati</taxon>
        <taxon>Planctomycetota</taxon>
        <taxon>Planctomycetia</taxon>
        <taxon>Pirellulales</taxon>
        <taxon>Pirellulaceae</taxon>
        <taxon>Stieleria</taxon>
    </lineage>
</organism>
<proteinExistence type="inferred from homology"/>
<dbReference type="Proteomes" id="UP000315003">
    <property type="component" value="Chromosome"/>
</dbReference>
<dbReference type="GO" id="GO:0006352">
    <property type="term" value="P:DNA-templated transcription initiation"/>
    <property type="evidence" value="ECO:0007669"/>
    <property type="project" value="InterPro"/>
</dbReference>
<dbReference type="EMBL" id="CP036272">
    <property type="protein sequence ID" value="QDT59860.1"/>
    <property type="molecule type" value="Genomic_DNA"/>
</dbReference>
<reference evidence="7 8" key="1">
    <citation type="submission" date="2019-02" db="EMBL/GenBank/DDBJ databases">
        <title>Deep-cultivation of Planctomycetes and their phenomic and genomic characterization uncovers novel biology.</title>
        <authorList>
            <person name="Wiegand S."/>
            <person name="Jogler M."/>
            <person name="Boedeker C."/>
            <person name="Pinto D."/>
            <person name="Vollmers J."/>
            <person name="Rivas-Marin E."/>
            <person name="Kohn T."/>
            <person name="Peeters S.H."/>
            <person name="Heuer A."/>
            <person name="Rast P."/>
            <person name="Oberbeckmann S."/>
            <person name="Bunk B."/>
            <person name="Jeske O."/>
            <person name="Meyerdierks A."/>
            <person name="Storesund J.E."/>
            <person name="Kallscheuer N."/>
            <person name="Luecker S."/>
            <person name="Lage O.M."/>
            <person name="Pohl T."/>
            <person name="Merkel B.J."/>
            <person name="Hornburger P."/>
            <person name="Mueller R.-W."/>
            <person name="Bruemmer F."/>
            <person name="Labrenz M."/>
            <person name="Spormann A.M."/>
            <person name="Op den Camp H."/>
            <person name="Overmann J."/>
            <person name="Amann R."/>
            <person name="Jetten M.S.M."/>
            <person name="Mascher T."/>
            <person name="Medema M.H."/>
            <person name="Devos D.P."/>
            <person name="Kaster A.-K."/>
            <person name="Ovreas L."/>
            <person name="Rohde M."/>
            <person name="Galperin M.Y."/>
            <person name="Jogler C."/>
        </authorList>
    </citation>
    <scope>NUCLEOTIDE SEQUENCE [LARGE SCALE GENOMIC DNA]</scope>
    <source>
        <strain evidence="7 8">SV_7m_r</strain>
    </source>
</reference>
<evidence type="ECO:0000259" key="6">
    <source>
        <dbReference type="Pfam" id="PF07638"/>
    </source>
</evidence>
<dbReference type="InterPro" id="IPR039425">
    <property type="entry name" value="RNA_pol_sigma-70-like"/>
</dbReference>
<evidence type="ECO:0000256" key="5">
    <source>
        <dbReference type="ARBA" id="ARBA00023163"/>
    </source>
</evidence>
<dbReference type="PANTHER" id="PTHR43133">
    <property type="entry name" value="RNA POLYMERASE ECF-TYPE SIGMA FACTO"/>
    <property type="match status" value="1"/>
</dbReference>
<gene>
    <name evidence="7" type="ORF">SV7mr_23720</name>
</gene>
<keyword evidence="5" id="KW-0804">Transcription</keyword>
<dbReference type="InterPro" id="IPR013325">
    <property type="entry name" value="RNA_pol_sigma_r2"/>
</dbReference>
<dbReference type="InterPro" id="IPR053812">
    <property type="entry name" value="HTH_Sigma70_ECF-like"/>
</dbReference>
<dbReference type="Gene3D" id="1.10.10.10">
    <property type="entry name" value="Winged helix-like DNA-binding domain superfamily/Winged helix DNA-binding domain"/>
    <property type="match status" value="1"/>
</dbReference>
<comment type="similarity">
    <text evidence="1">Belongs to the sigma-70 factor family. ECF subfamily.</text>
</comment>
<evidence type="ECO:0000313" key="8">
    <source>
        <dbReference type="Proteomes" id="UP000315003"/>
    </source>
</evidence>
<sequence>MSKPSDNLSDAEKFSLALQRVREGDQDAIAELWEGYFQRLVRLAAKRLPANLRRTGDEEDLALSAFNSFIAGVRRDQFADLSGPDNLWGLLITLTGRKVNAHLRHQTRLKRGGGSVRGESVFLDPQEMGKSPGIGGVAGDHVTADLTAELEEACNNLLDQLPDDQLKEIAVMRMDGYLVNEIAETLGLSKRATERRLQLIRTIWSEAAEVTDSDD</sequence>
<evidence type="ECO:0000256" key="1">
    <source>
        <dbReference type="ARBA" id="ARBA00010641"/>
    </source>
</evidence>
<dbReference type="InterPro" id="IPR036388">
    <property type="entry name" value="WH-like_DNA-bd_sf"/>
</dbReference>
<protein>
    <submittedName>
        <fullName evidence="7">ECF sigma factor</fullName>
    </submittedName>
</protein>
<dbReference type="GO" id="GO:0016987">
    <property type="term" value="F:sigma factor activity"/>
    <property type="evidence" value="ECO:0007669"/>
    <property type="project" value="UniProtKB-KW"/>
</dbReference>
<dbReference type="InterPro" id="IPR013324">
    <property type="entry name" value="RNA_pol_sigma_r3/r4-like"/>
</dbReference>
<dbReference type="Gene3D" id="1.10.1740.10">
    <property type="match status" value="1"/>
</dbReference>
<evidence type="ECO:0000256" key="4">
    <source>
        <dbReference type="ARBA" id="ARBA00023125"/>
    </source>
</evidence>
<dbReference type="RefSeq" id="WP_145271989.1">
    <property type="nucleotide sequence ID" value="NZ_CP036272.1"/>
</dbReference>
<dbReference type="OrthoDB" id="291381at2"/>
<evidence type="ECO:0000256" key="3">
    <source>
        <dbReference type="ARBA" id="ARBA00023082"/>
    </source>
</evidence>
<dbReference type="SUPFAM" id="SSF88659">
    <property type="entry name" value="Sigma3 and sigma4 domains of RNA polymerase sigma factors"/>
    <property type="match status" value="1"/>
</dbReference>
<evidence type="ECO:0000256" key="2">
    <source>
        <dbReference type="ARBA" id="ARBA00023015"/>
    </source>
</evidence>
<evidence type="ECO:0000313" key="7">
    <source>
        <dbReference type="EMBL" id="QDT59860.1"/>
    </source>
</evidence>
<dbReference type="Pfam" id="PF07638">
    <property type="entry name" value="Sigma70_ECF"/>
    <property type="match status" value="1"/>
</dbReference>
<dbReference type="AlphaFoldDB" id="A0A517SUT7"/>
<dbReference type="GO" id="GO:0003677">
    <property type="term" value="F:DNA binding"/>
    <property type="evidence" value="ECO:0007669"/>
    <property type="project" value="UniProtKB-KW"/>
</dbReference>
<dbReference type="SUPFAM" id="SSF88946">
    <property type="entry name" value="Sigma2 domain of RNA polymerase sigma factors"/>
    <property type="match status" value="1"/>
</dbReference>
<keyword evidence="4" id="KW-0238">DNA-binding</keyword>
<accession>A0A517SUT7</accession>
<keyword evidence="2" id="KW-0805">Transcription regulation</keyword>
<name>A0A517SUT7_9BACT</name>